<proteinExistence type="predicted"/>
<feature type="transmembrane region" description="Helical" evidence="1">
    <location>
        <begin position="39"/>
        <end position="57"/>
    </location>
</feature>
<keyword evidence="1" id="KW-0472">Membrane</keyword>
<sequence length="190" mass="19866">MTCEEKPARPVASPRAAALDRAEAALVRAARRVRMPDRALLPLFLAAGAAASVALGIDRNWDLLNYHLYNPLALLTDRSGDIAPPGAQVFFNPAADLPFFWLLRNLNEHPLLIAALMGLPAGAAAFLVLLLSRVVLREAGASSPELLAGLAAVGAATGAGFRSQIGTTHNDLLTAVPLLAALLLALRAAL</sequence>
<feature type="transmembrane region" description="Helical" evidence="1">
    <location>
        <begin position="111"/>
        <end position="134"/>
    </location>
</feature>
<organism evidence="2">
    <name type="scientific">uncultured Acetobacteraceae bacterium</name>
    <dbReference type="NCBI Taxonomy" id="169975"/>
    <lineage>
        <taxon>Bacteria</taxon>
        <taxon>Pseudomonadati</taxon>
        <taxon>Pseudomonadota</taxon>
        <taxon>Alphaproteobacteria</taxon>
        <taxon>Acetobacterales</taxon>
        <taxon>Acetobacteraceae</taxon>
        <taxon>environmental samples</taxon>
    </lineage>
</organism>
<feature type="non-terminal residue" evidence="2">
    <location>
        <position position="190"/>
    </location>
</feature>
<gene>
    <name evidence="2" type="ORF">AVDCRST_MAG08-1275</name>
</gene>
<dbReference type="AlphaFoldDB" id="A0A6J4HUP9"/>
<evidence type="ECO:0000256" key="1">
    <source>
        <dbReference type="SAM" id="Phobius"/>
    </source>
</evidence>
<keyword evidence="1" id="KW-0812">Transmembrane</keyword>
<evidence type="ECO:0000313" key="2">
    <source>
        <dbReference type="EMBL" id="CAA9234011.1"/>
    </source>
</evidence>
<reference evidence="2" key="1">
    <citation type="submission" date="2020-02" db="EMBL/GenBank/DDBJ databases">
        <authorList>
            <person name="Meier V. D."/>
        </authorList>
    </citation>
    <scope>NUCLEOTIDE SEQUENCE</scope>
    <source>
        <strain evidence="2">AVDCRST_MAG08</strain>
    </source>
</reference>
<dbReference type="EMBL" id="CADCTG010000120">
    <property type="protein sequence ID" value="CAA9234011.1"/>
    <property type="molecule type" value="Genomic_DNA"/>
</dbReference>
<keyword evidence="1" id="KW-1133">Transmembrane helix</keyword>
<accession>A0A6J4HUP9</accession>
<evidence type="ECO:0008006" key="3">
    <source>
        <dbReference type="Google" id="ProtNLM"/>
    </source>
</evidence>
<name>A0A6J4HUP9_9PROT</name>
<protein>
    <recommendedName>
        <fullName evidence="3">Glycosyltransferase RgtA/B/C/D-like domain-containing protein</fullName>
    </recommendedName>
</protein>